<dbReference type="RefSeq" id="WP_305002439.1">
    <property type="nucleotide sequence ID" value="NZ_JAUQUB010000001.1"/>
</dbReference>
<accession>A0ABT9BNR1</accession>
<proteinExistence type="predicted"/>
<gene>
    <name evidence="1" type="ORF">Q5716_07400</name>
</gene>
<keyword evidence="2" id="KW-1185">Reference proteome</keyword>
<dbReference type="EMBL" id="JAUQUB010000001">
    <property type="protein sequence ID" value="MDO7882053.1"/>
    <property type="molecule type" value="Genomic_DNA"/>
</dbReference>
<reference evidence="1 2" key="1">
    <citation type="submission" date="2023-07" db="EMBL/GenBank/DDBJ databases">
        <title>Protaetiibacter sp. nov WY-16 isolated from soil.</title>
        <authorList>
            <person name="Liu B."/>
            <person name="Wan Y."/>
        </authorList>
    </citation>
    <scope>NUCLEOTIDE SEQUENCE [LARGE SCALE GENOMIC DNA]</scope>
    <source>
        <strain evidence="1 2">WY-16</strain>
    </source>
</reference>
<name>A0ABT9BNR1_9MICO</name>
<dbReference type="Proteomes" id="UP001241072">
    <property type="component" value="Unassembled WGS sequence"/>
</dbReference>
<comment type="caution">
    <text evidence="1">The sequence shown here is derived from an EMBL/GenBank/DDBJ whole genome shotgun (WGS) entry which is preliminary data.</text>
</comment>
<organism evidence="1 2">
    <name type="scientific">Antiquaquibacter soli</name>
    <dbReference type="NCBI Taxonomy" id="3064523"/>
    <lineage>
        <taxon>Bacteria</taxon>
        <taxon>Bacillati</taxon>
        <taxon>Actinomycetota</taxon>
        <taxon>Actinomycetes</taxon>
        <taxon>Micrococcales</taxon>
        <taxon>Microbacteriaceae</taxon>
        <taxon>Antiquaquibacter</taxon>
    </lineage>
</organism>
<evidence type="ECO:0000313" key="2">
    <source>
        <dbReference type="Proteomes" id="UP001241072"/>
    </source>
</evidence>
<sequence length="132" mass="15255">MPSRWFRIAYARNALLRLLAEERLELDSLTLAEGIRAMQHFIDDWRPQHGEVDELEAQWGPADDGFELALVRRMRRHNQPEVRVSLVFGYTARVDRSERGTASLGSARDVRGLTPFEVVRGSRPKARRIDQD</sequence>
<evidence type="ECO:0000313" key="1">
    <source>
        <dbReference type="EMBL" id="MDO7882053.1"/>
    </source>
</evidence>
<protein>
    <submittedName>
        <fullName evidence="1">Uncharacterized protein</fullName>
    </submittedName>
</protein>